<keyword evidence="3" id="KW-1185">Reference proteome</keyword>
<feature type="domain" description="Tyrosine-protein phosphatase" evidence="1">
    <location>
        <begin position="1"/>
        <end position="252"/>
    </location>
</feature>
<name>A0A6J8B4Z5_MYTCO</name>
<gene>
    <name evidence="2" type="ORF">MCOR_14759</name>
</gene>
<dbReference type="PRINTS" id="PR00700">
    <property type="entry name" value="PRTYPHPHTASE"/>
</dbReference>
<dbReference type="InterPro" id="IPR000242">
    <property type="entry name" value="PTP_cat"/>
</dbReference>
<dbReference type="EMBL" id="CACVKT020002575">
    <property type="protein sequence ID" value="CAC5378573.1"/>
    <property type="molecule type" value="Genomic_DNA"/>
</dbReference>
<evidence type="ECO:0000313" key="2">
    <source>
        <dbReference type="EMBL" id="CAC5378573.1"/>
    </source>
</evidence>
<dbReference type="Pfam" id="PF00102">
    <property type="entry name" value="Y_phosphatase"/>
    <property type="match status" value="1"/>
</dbReference>
<organism evidence="2 3">
    <name type="scientific">Mytilus coruscus</name>
    <name type="common">Sea mussel</name>
    <dbReference type="NCBI Taxonomy" id="42192"/>
    <lineage>
        <taxon>Eukaryota</taxon>
        <taxon>Metazoa</taxon>
        <taxon>Spiralia</taxon>
        <taxon>Lophotrochozoa</taxon>
        <taxon>Mollusca</taxon>
        <taxon>Bivalvia</taxon>
        <taxon>Autobranchia</taxon>
        <taxon>Pteriomorphia</taxon>
        <taxon>Mytilida</taxon>
        <taxon>Mytiloidea</taxon>
        <taxon>Mytilidae</taxon>
        <taxon>Mytilinae</taxon>
        <taxon>Mytilus</taxon>
    </lineage>
</organism>
<evidence type="ECO:0000313" key="3">
    <source>
        <dbReference type="Proteomes" id="UP000507470"/>
    </source>
</evidence>
<dbReference type="GO" id="GO:0004725">
    <property type="term" value="F:protein tyrosine phosphatase activity"/>
    <property type="evidence" value="ECO:0007669"/>
    <property type="project" value="InterPro"/>
</dbReference>
<evidence type="ECO:0000259" key="1">
    <source>
        <dbReference type="PROSITE" id="PS50055"/>
    </source>
</evidence>
<dbReference type="Gene3D" id="3.90.190.10">
    <property type="entry name" value="Protein tyrosine phosphatase superfamily"/>
    <property type="match status" value="3"/>
</dbReference>
<dbReference type="PROSITE" id="PS50055">
    <property type="entry name" value="TYR_PHOSPHATASE_PTP"/>
    <property type="match status" value="1"/>
</dbReference>
<dbReference type="InterPro" id="IPR029021">
    <property type="entry name" value="Prot-tyrosine_phosphatase-like"/>
</dbReference>
<dbReference type="Proteomes" id="UP000507470">
    <property type="component" value="Unassembled WGS sequence"/>
</dbReference>
<accession>A0A6J8B4Z5</accession>
<reference evidence="2 3" key="1">
    <citation type="submission" date="2020-06" db="EMBL/GenBank/DDBJ databases">
        <authorList>
            <person name="Li R."/>
            <person name="Bekaert M."/>
        </authorList>
    </citation>
    <scope>NUCLEOTIDE SEQUENCE [LARGE SCALE GENOMIC DNA]</scope>
    <source>
        <strain evidence="3">wild</strain>
    </source>
</reference>
<sequence length="252" mass="28919">MNILGPLKHTFTDFWAMIWQNNIRKIIMLTNLMEVAKTKEKRNIIQYHFTAWPDHGTPDPLYLVLFHKHVISDHSDVESGKLLVHCSLICDESFTIKGKCTFYKMQKLRSPSMENQKYTFISPENMKKNRNKSVIPSDNNRLFLTTYDKGRTDYINAVQAPDEKIKEIVIYCAVCSGYPKPNVLCKLVNMISTRVSMSHDAVTVVSGDGAKNCGLFCTFANAVSSMTIDDNADIFQLARLLQLRRPEFLLIW</sequence>
<dbReference type="PANTHER" id="PTHR19134:SF449">
    <property type="entry name" value="TYROSINE-PROTEIN PHOSPHATASE 1"/>
    <property type="match status" value="1"/>
</dbReference>
<dbReference type="PANTHER" id="PTHR19134">
    <property type="entry name" value="RECEPTOR-TYPE TYROSINE-PROTEIN PHOSPHATASE"/>
    <property type="match status" value="1"/>
</dbReference>
<dbReference type="AlphaFoldDB" id="A0A6J8B4Z5"/>
<dbReference type="SUPFAM" id="SSF52799">
    <property type="entry name" value="(Phosphotyrosine protein) phosphatases II"/>
    <property type="match status" value="2"/>
</dbReference>
<dbReference type="InterPro" id="IPR050348">
    <property type="entry name" value="Protein-Tyr_Phosphatase"/>
</dbReference>
<protein>
    <recommendedName>
        <fullName evidence="1">Tyrosine-protein phosphatase domain-containing protein</fullName>
    </recommendedName>
</protein>
<proteinExistence type="predicted"/>
<dbReference type="OrthoDB" id="6277409at2759"/>